<dbReference type="InterPro" id="IPR036909">
    <property type="entry name" value="Cyt_c-like_dom_sf"/>
</dbReference>
<gene>
    <name evidence="2" type="ORF">HELGO_WM16797</name>
</gene>
<dbReference type="GO" id="GO:0020037">
    <property type="term" value="F:heme binding"/>
    <property type="evidence" value="ECO:0007669"/>
    <property type="project" value="InterPro"/>
</dbReference>
<proteinExistence type="predicted"/>
<reference evidence="2" key="1">
    <citation type="submission" date="2020-01" db="EMBL/GenBank/DDBJ databases">
        <authorList>
            <person name="Meier V. D."/>
            <person name="Meier V D."/>
        </authorList>
    </citation>
    <scope>NUCLEOTIDE SEQUENCE</scope>
    <source>
        <strain evidence="2">HLG_WM_MAG_05</strain>
    </source>
</reference>
<dbReference type="Gene3D" id="1.10.760.10">
    <property type="entry name" value="Cytochrome c-like domain"/>
    <property type="match status" value="1"/>
</dbReference>
<evidence type="ECO:0000313" key="2">
    <source>
        <dbReference type="EMBL" id="CAA6816153.1"/>
    </source>
</evidence>
<organism evidence="2">
    <name type="scientific">uncultured Sulfurovum sp</name>
    <dbReference type="NCBI Taxonomy" id="269237"/>
    <lineage>
        <taxon>Bacteria</taxon>
        <taxon>Pseudomonadati</taxon>
        <taxon>Campylobacterota</taxon>
        <taxon>Epsilonproteobacteria</taxon>
        <taxon>Campylobacterales</taxon>
        <taxon>Sulfurovaceae</taxon>
        <taxon>Sulfurovum</taxon>
        <taxon>environmental samples</taxon>
    </lineage>
</organism>
<dbReference type="SUPFAM" id="SSF46626">
    <property type="entry name" value="Cytochrome c"/>
    <property type="match status" value="1"/>
</dbReference>
<accession>A0A6S6TKG5</accession>
<dbReference type="GO" id="GO:0009055">
    <property type="term" value="F:electron transfer activity"/>
    <property type="evidence" value="ECO:0007669"/>
    <property type="project" value="InterPro"/>
</dbReference>
<sequence length="93" mass="10235">MSKILKVILIGLLMNTVAWGVSTALCKGCHGQDWKKPAMRGKVLKNMSKAEIIHALKGYKNGTYGGEMKGLMVEQVVNLSFDDIEEIATLIKQ</sequence>
<dbReference type="AlphaFoldDB" id="A0A6S6TKG5"/>
<feature type="chain" id="PRO_5028485582" evidence="1">
    <location>
        <begin position="21"/>
        <end position="93"/>
    </location>
</feature>
<evidence type="ECO:0000256" key="1">
    <source>
        <dbReference type="SAM" id="SignalP"/>
    </source>
</evidence>
<name>A0A6S6TKG5_9BACT</name>
<feature type="signal peptide" evidence="1">
    <location>
        <begin position="1"/>
        <end position="20"/>
    </location>
</feature>
<protein>
    <submittedName>
        <fullName evidence="2">Nitrate reductase cytochrome c550-type subunit</fullName>
    </submittedName>
</protein>
<dbReference type="EMBL" id="CACVAU010000049">
    <property type="protein sequence ID" value="CAA6816153.1"/>
    <property type="molecule type" value="Genomic_DNA"/>
</dbReference>
<keyword evidence="1" id="KW-0732">Signal</keyword>